<evidence type="ECO:0000313" key="2">
    <source>
        <dbReference type="Proteomes" id="UP001275084"/>
    </source>
</evidence>
<evidence type="ECO:0000313" key="1">
    <source>
        <dbReference type="EMBL" id="KAK3357993.1"/>
    </source>
</evidence>
<reference evidence="1" key="2">
    <citation type="submission" date="2023-06" db="EMBL/GenBank/DDBJ databases">
        <authorList>
            <consortium name="Lawrence Berkeley National Laboratory"/>
            <person name="Haridas S."/>
            <person name="Hensen N."/>
            <person name="Bonometti L."/>
            <person name="Westerberg I."/>
            <person name="Brannstrom I.O."/>
            <person name="Guillou S."/>
            <person name="Cros-Aarteil S."/>
            <person name="Calhoun S."/>
            <person name="Kuo A."/>
            <person name="Mondo S."/>
            <person name="Pangilinan J."/>
            <person name="Riley R."/>
            <person name="Labutti K."/>
            <person name="Andreopoulos B."/>
            <person name="Lipzen A."/>
            <person name="Chen C."/>
            <person name="Yanf M."/>
            <person name="Daum C."/>
            <person name="Ng V."/>
            <person name="Clum A."/>
            <person name="Steindorff A."/>
            <person name="Ohm R."/>
            <person name="Martin F."/>
            <person name="Silar P."/>
            <person name="Natvig D."/>
            <person name="Lalanne C."/>
            <person name="Gautier V."/>
            <person name="Ament-Velasquez S.L."/>
            <person name="Kruys A."/>
            <person name="Hutchinson M.I."/>
            <person name="Powell A.J."/>
            <person name="Barry K."/>
            <person name="Miller A.N."/>
            <person name="Grigoriev I.V."/>
            <person name="Debuchy R."/>
            <person name="Gladieux P."/>
            <person name="Thoren M.H."/>
            <person name="Johannesson H."/>
        </authorList>
    </citation>
    <scope>NUCLEOTIDE SEQUENCE</scope>
    <source>
        <strain evidence="1">CBS 955.72</strain>
    </source>
</reference>
<proteinExistence type="predicted"/>
<dbReference type="Proteomes" id="UP001275084">
    <property type="component" value="Unassembled WGS sequence"/>
</dbReference>
<dbReference type="AlphaFoldDB" id="A0AAJ0HNH7"/>
<reference evidence="1" key="1">
    <citation type="journal article" date="2023" name="Mol. Phylogenet. Evol.">
        <title>Genome-scale phylogeny and comparative genomics of the fungal order Sordariales.</title>
        <authorList>
            <person name="Hensen N."/>
            <person name="Bonometti L."/>
            <person name="Westerberg I."/>
            <person name="Brannstrom I.O."/>
            <person name="Guillou S."/>
            <person name="Cros-Aarteil S."/>
            <person name="Calhoun S."/>
            <person name="Haridas S."/>
            <person name="Kuo A."/>
            <person name="Mondo S."/>
            <person name="Pangilinan J."/>
            <person name="Riley R."/>
            <person name="LaButti K."/>
            <person name="Andreopoulos B."/>
            <person name="Lipzen A."/>
            <person name="Chen C."/>
            <person name="Yan M."/>
            <person name="Daum C."/>
            <person name="Ng V."/>
            <person name="Clum A."/>
            <person name="Steindorff A."/>
            <person name="Ohm R.A."/>
            <person name="Martin F."/>
            <person name="Silar P."/>
            <person name="Natvig D.O."/>
            <person name="Lalanne C."/>
            <person name="Gautier V."/>
            <person name="Ament-Velasquez S.L."/>
            <person name="Kruys A."/>
            <person name="Hutchinson M.I."/>
            <person name="Powell A.J."/>
            <person name="Barry K."/>
            <person name="Miller A.N."/>
            <person name="Grigoriev I.V."/>
            <person name="Debuchy R."/>
            <person name="Gladieux P."/>
            <person name="Hiltunen Thoren M."/>
            <person name="Johannesson H."/>
        </authorList>
    </citation>
    <scope>NUCLEOTIDE SEQUENCE</scope>
    <source>
        <strain evidence="1">CBS 955.72</strain>
    </source>
</reference>
<dbReference type="EMBL" id="JAUIQD010000003">
    <property type="protein sequence ID" value="KAK3357993.1"/>
    <property type="molecule type" value="Genomic_DNA"/>
</dbReference>
<protein>
    <submittedName>
        <fullName evidence="1">Uncharacterized protein</fullName>
    </submittedName>
</protein>
<organism evidence="1 2">
    <name type="scientific">Lasiosphaeria hispida</name>
    <dbReference type="NCBI Taxonomy" id="260671"/>
    <lineage>
        <taxon>Eukaryota</taxon>
        <taxon>Fungi</taxon>
        <taxon>Dikarya</taxon>
        <taxon>Ascomycota</taxon>
        <taxon>Pezizomycotina</taxon>
        <taxon>Sordariomycetes</taxon>
        <taxon>Sordariomycetidae</taxon>
        <taxon>Sordariales</taxon>
        <taxon>Lasiosphaeriaceae</taxon>
        <taxon>Lasiosphaeria</taxon>
    </lineage>
</organism>
<gene>
    <name evidence="1" type="ORF">B0T25DRAFT_567237</name>
</gene>
<name>A0AAJ0HNH7_9PEZI</name>
<keyword evidence="2" id="KW-1185">Reference proteome</keyword>
<accession>A0AAJ0HNH7</accession>
<sequence length="139" mass="15394">MEEPDKRLTGDGQILAVPPPVDAHGLRALVLARLEQYLRHLRLQAAGAHDNGSLDVINPTNHNAICFRVTQVALLRDWSGYPIAFYSIATWERRMTDTASLREGLAAIALAVEKGIPVKNATCLSAESWKAIPWELLKR</sequence>
<comment type="caution">
    <text evidence="1">The sequence shown here is derived from an EMBL/GenBank/DDBJ whole genome shotgun (WGS) entry which is preliminary data.</text>
</comment>